<dbReference type="Proteomes" id="UP000249688">
    <property type="component" value="Unassembled WGS sequence"/>
</dbReference>
<evidence type="ECO:0000313" key="2">
    <source>
        <dbReference type="EMBL" id="PZW51031.1"/>
    </source>
</evidence>
<comment type="caution">
    <text evidence="2">The sequence shown here is derived from an EMBL/GenBank/DDBJ whole genome shotgun (WGS) entry which is preliminary data.</text>
</comment>
<keyword evidence="1" id="KW-0812">Transmembrane</keyword>
<dbReference type="RefSeq" id="WP_111396309.1">
    <property type="nucleotide sequence ID" value="NZ_QKYU01000001.1"/>
</dbReference>
<name>A0A2W7ITA5_9PROT</name>
<dbReference type="EMBL" id="QKYU01000001">
    <property type="protein sequence ID" value="PZW51031.1"/>
    <property type="molecule type" value="Genomic_DNA"/>
</dbReference>
<keyword evidence="3" id="KW-1185">Reference proteome</keyword>
<gene>
    <name evidence="2" type="ORF">C8P66_101248</name>
</gene>
<evidence type="ECO:0000256" key="1">
    <source>
        <dbReference type="SAM" id="Phobius"/>
    </source>
</evidence>
<sequence>MAARRLVLAIGVLFALVGAGLGYAAWSLSADTRDFLTRAVPAEGEVVRLDTLRTRRNRSGNAFPVFRWTDAAGQTHEARSNTATAFDNWAIGDKVRLMTDPATVPPRAEVAGTWGDWIGTVVLGTVAALFLLVGAALCLARPAR</sequence>
<organism evidence="2 3">
    <name type="scientific">Humitalea rosea</name>
    <dbReference type="NCBI Taxonomy" id="990373"/>
    <lineage>
        <taxon>Bacteria</taxon>
        <taxon>Pseudomonadati</taxon>
        <taxon>Pseudomonadota</taxon>
        <taxon>Alphaproteobacteria</taxon>
        <taxon>Acetobacterales</taxon>
        <taxon>Roseomonadaceae</taxon>
        <taxon>Humitalea</taxon>
    </lineage>
</organism>
<evidence type="ECO:0000313" key="3">
    <source>
        <dbReference type="Proteomes" id="UP000249688"/>
    </source>
</evidence>
<proteinExistence type="predicted"/>
<keyword evidence="1" id="KW-0472">Membrane</keyword>
<keyword evidence="1" id="KW-1133">Transmembrane helix</keyword>
<reference evidence="2 3" key="1">
    <citation type="submission" date="2018-06" db="EMBL/GenBank/DDBJ databases">
        <title>Genomic Encyclopedia of Archaeal and Bacterial Type Strains, Phase II (KMG-II): from individual species to whole genera.</title>
        <authorList>
            <person name="Goeker M."/>
        </authorList>
    </citation>
    <scope>NUCLEOTIDE SEQUENCE [LARGE SCALE GENOMIC DNA]</scope>
    <source>
        <strain evidence="2 3">DSM 24525</strain>
    </source>
</reference>
<accession>A0A2W7ITA5</accession>
<feature type="transmembrane region" description="Helical" evidence="1">
    <location>
        <begin position="117"/>
        <end position="140"/>
    </location>
</feature>
<protein>
    <submittedName>
        <fullName evidence="2">Uncharacterized protein DUF3592</fullName>
    </submittedName>
</protein>
<dbReference type="AlphaFoldDB" id="A0A2W7ITA5"/>